<evidence type="ECO:0000313" key="9">
    <source>
        <dbReference type="EMBL" id="HJC64820.1"/>
    </source>
</evidence>
<comment type="cofactor">
    <cofactor evidence="1">
        <name>Co(2+)</name>
        <dbReference type="ChEBI" id="CHEBI:48828"/>
    </cofactor>
</comment>
<organism evidence="9 10">
    <name type="scientific">Candidatus Blautia merdavium</name>
    <dbReference type="NCBI Taxonomy" id="2838494"/>
    <lineage>
        <taxon>Bacteria</taxon>
        <taxon>Bacillati</taxon>
        <taxon>Bacillota</taxon>
        <taxon>Clostridia</taxon>
        <taxon>Lachnospirales</taxon>
        <taxon>Lachnospiraceae</taxon>
        <taxon>Blautia</taxon>
    </lineage>
</organism>
<dbReference type="PANTHER" id="PTHR43808:SF32">
    <property type="entry name" value="ARGE_DAPE-RELATED DEACYLASE"/>
    <property type="match status" value="1"/>
</dbReference>
<protein>
    <submittedName>
        <fullName evidence="9">M20 family metallopeptidase</fullName>
    </submittedName>
</protein>
<keyword evidence="5" id="KW-0378">Hydrolase</keyword>
<evidence type="ECO:0000256" key="2">
    <source>
        <dbReference type="ARBA" id="ARBA00001947"/>
    </source>
</evidence>
<dbReference type="SUPFAM" id="SSF53187">
    <property type="entry name" value="Zn-dependent exopeptidases"/>
    <property type="match status" value="1"/>
</dbReference>
<dbReference type="InterPro" id="IPR036264">
    <property type="entry name" value="Bact_exopeptidase_dim_dom"/>
</dbReference>
<comment type="cofactor">
    <cofactor evidence="2">
        <name>Zn(2+)</name>
        <dbReference type="ChEBI" id="CHEBI:29105"/>
    </cofactor>
</comment>
<name>A0A9D2PRQ4_9FIRM</name>
<dbReference type="SUPFAM" id="SSF55031">
    <property type="entry name" value="Bacterial exopeptidase dimerisation domain"/>
    <property type="match status" value="1"/>
</dbReference>
<dbReference type="GO" id="GO:0046872">
    <property type="term" value="F:metal ion binding"/>
    <property type="evidence" value="ECO:0007669"/>
    <property type="project" value="UniProtKB-KW"/>
</dbReference>
<evidence type="ECO:0000256" key="4">
    <source>
        <dbReference type="ARBA" id="ARBA00022723"/>
    </source>
</evidence>
<dbReference type="Proteomes" id="UP000823886">
    <property type="component" value="Unassembled WGS sequence"/>
</dbReference>
<evidence type="ECO:0000259" key="8">
    <source>
        <dbReference type="Pfam" id="PF07687"/>
    </source>
</evidence>
<comment type="similarity">
    <text evidence="3">Belongs to the peptidase M20A family.</text>
</comment>
<dbReference type="InterPro" id="IPR050072">
    <property type="entry name" value="Peptidase_M20A"/>
</dbReference>
<dbReference type="Pfam" id="PF07687">
    <property type="entry name" value="M20_dimer"/>
    <property type="match status" value="1"/>
</dbReference>
<dbReference type="InterPro" id="IPR010182">
    <property type="entry name" value="ArgE/DapE"/>
</dbReference>
<dbReference type="GO" id="GO:0016787">
    <property type="term" value="F:hydrolase activity"/>
    <property type="evidence" value="ECO:0007669"/>
    <property type="project" value="UniProtKB-KW"/>
</dbReference>
<keyword evidence="7" id="KW-0170">Cobalt</keyword>
<evidence type="ECO:0000256" key="1">
    <source>
        <dbReference type="ARBA" id="ARBA00001941"/>
    </source>
</evidence>
<dbReference type="Gene3D" id="3.30.70.360">
    <property type="match status" value="1"/>
</dbReference>
<comment type="caution">
    <text evidence="9">The sequence shown here is derived from an EMBL/GenBank/DDBJ whole genome shotgun (WGS) entry which is preliminary data.</text>
</comment>
<reference evidence="9" key="1">
    <citation type="journal article" date="2021" name="PeerJ">
        <title>Extensive microbial diversity within the chicken gut microbiome revealed by metagenomics and culture.</title>
        <authorList>
            <person name="Gilroy R."/>
            <person name="Ravi A."/>
            <person name="Getino M."/>
            <person name="Pursley I."/>
            <person name="Horton D.L."/>
            <person name="Alikhan N.F."/>
            <person name="Baker D."/>
            <person name="Gharbi K."/>
            <person name="Hall N."/>
            <person name="Watson M."/>
            <person name="Adriaenssens E.M."/>
            <person name="Foster-Nyarko E."/>
            <person name="Jarju S."/>
            <person name="Secka A."/>
            <person name="Antonio M."/>
            <person name="Oren A."/>
            <person name="Chaudhuri R.R."/>
            <person name="La Ragione R."/>
            <person name="Hildebrand F."/>
            <person name="Pallen M.J."/>
        </authorList>
    </citation>
    <scope>NUCLEOTIDE SEQUENCE</scope>
    <source>
        <strain evidence="9">ChiBcec2-3848</strain>
    </source>
</reference>
<dbReference type="EMBL" id="DWVZ01000206">
    <property type="protein sequence ID" value="HJC64820.1"/>
    <property type="molecule type" value="Genomic_DNA"/>
</dbReference>
<dbReference type="NCBIfam" id="TIGR01910">
    <property type="entry name" value="DapE-ArgE"/>
    <property type="match status" value="1"/>
</dbReference>
<reference evidence="9" key="2">
    <citation type="submission" date="2021-04" db="EMBL/GenBank/DDBJ databases">
        <authorList>
            <person name="Gilroy R."/>
        </authorList>
    </citation>
    <scope>NUCLEOTIDE SEQUENCE</scope>
    <source>
        <strain evidence="9">ChiBcec2-3848</strain>
    </source>
</reference>
<evidence type="ECO:0000256" key="6">
    <source>
        <dbReference type="ARBA" id="ARBA00022833"/>
    </source>
</evidence>
<evidence type="ECO:0000256" key="5">
    <source>
        <dbReference type="ARBA" id="ARBA00022801"/>
    </source>
</evidence>
<evidence type="ECO:0000313" key="10">
    <source>
        <dbReference type="Proteomes" id="UP000823886"/>
    </source>
</evidence>
<dbReference type="InterPro" id="IPR011650">
    <property type="entry name" value="Peptidase_M20_dimer"/>
</dbReference>
<evidence type="ECO:0000256" key="7">
    <source>
        <dbReference type="ARBA" id="ARBA00023285"/>
    </source>
</evidence>
<sequence>MTNWGKKHFKQEDREEVIEYARRLIQAKSYNPPGDETRAAKISAEILERAGFQVSVDEFEKNRVNVCGIYGNPEDIALILNGHLDVVPAYGQWEKDPSSGERENGILYGRGSCDMLGGAAAILKAAEVIGRNHVEAKRGVMILLVADEEDQNRGIRHILGRQKLKADYAVIAEPTECEIQLGNRGFSSFYIRTTGIGCHASEPWNGVNAIYKMGEIIQRIKCYAESLQNVRNEFLGQATACIGTIHGGVRLNTVPDSCVIEVERRLLPGETREKIKRELEEAVGDLGIVEDRSFFPASLIERDSPLVARCVRIVEEIQGKTPAVSIFRACTEASMFSVECEIPTLLLGPGSLKQAHRVNEFCKEQDITDCAEVFTELLYEALTTEK</sequence>
<proteinExistence type="inferred from homology"/>
<accession>A0A9D2PRQ4</accession>
<dbReference type="InterPro" id="IPR002933">
    <property type="entry name" value="Peptidase_M20"/>
</dbReference>
<feature type="domain" description="Peptidase M20 dimerisation" evidence="8">
    <location>
        <begin position="182"/>
        <end position="285"/>
    </location>
</feature>
<keyword evidence="6" id="KW-0862">Zinc</keyword>
<dbReference type="AlphaFoldDB" id="A0A9D2PRQ4"/>
<gene>
    <name evidence="9" type="ORF">H9753_14595</name>
</gene>
<dbReference type="CDD" id="cd08659">
    <property type="entry name" value="M20_ArgE_DapE-like"/>
    <property type="match status" value="1"/>
</dbReference>
<dbReference type="PANTHER" id="PTHR43808">
    <property type="entry name" value="ACETYLORNITHINE DEACETYLASE"/>
    <property type="match status" value="1"/>
</dbReference>
<evidence type="ECO:0000256" key="3">
    <source>
        <dbReference type="ARBA" id="ARBA00006247"/>
    </source>
</evidence>
<dbReference type="Gene3D" id="3.40.630.10">
    <property type="entry name" value="Zn peptidases"/>
    <property type="match status" value="1"/>
</dbReference>
<keyword evidence="4" id="KW-0479">Metal-binding</keyword>
<dbReference type="Pfam" id="PF01546">
    <property type="entry name" value="Peptidase_M20"/>
    <property type="match status" value="1"/>
</dbReference>